<dbReference type="Proteomes" id="UP000540698">
    <property type="component" value="Unassembled WGS sequence"/>
</dbReference>
<dbReference type="AlphaFoldDB" id="A0A7X6L6Z3"/>
<reference evidence="1 2" key="1">
    <citation type="submission" date="2020-04" db="EMBL/GenBank/DDBJ databases">
        <title>MicrobeNet Type strains.</title>
        <authorList>
            <person name="Nicholson A.C."/>
        </authorList>
    </citation>
    <scope>NUCLEOTIDE SEQUENCE [LARGE SCALE GENOMIC DNA]</scope>
    <source>
        <strain evidence="1 2">DSM 44956</strain>
    </source>
</reference>
<protein>
    <submittedName>
        <fullName evidence="1">Uncharacterized protein</fullName>
    </submittedName>
</protein>
<comment type="caution">
    <text evidence="1">The sequence shown here is derived from an EMBL/GenBank/DDBJ whole genome shotgun (WGS) entry which is preliminary data.</text>
</comment>
<sequence length="68" mass="7488">MSTTEPPGALDKETSVRLRDQLQQITEEAGRYLGPEHRAIAALIQAARELALATFPKSGQYADYTPDE</sequence>
<proteinExistence type="predicted"/>
<name>A0A7X6L6Z3_9NOCA</name>
<dbReference type="RefSeq" id="WP_062968714.1">
    <property type="nucleotide sequence ID" value="NZ_JAAXOS010000011.1"/>
</dbReference>
<dbReference type="EMBL" id="JAAXOS010000011">
    <property type="protein sequence ID" value="NKY29016.1"/>
    <property type="molecule type" value="Genomic_DNA"/>
</dbReference>
<keyword evidence="2" id="KW-1185">Reference proteome</keyword>
<gene>
    <name evidence="1" type="ORF">HGB38_22760</name>
</gene>
<accession>A0A7X6L6Z3</accession>
<organism evidence="1 2">
    <name type="scientific">Nocardia gamkensis</name>
    <dbReference type="NCBI Taxonomy" id="352869"/>
    <lineage>
        <taxon>Bacteria</taxon>
        <taxon>Bacillati</taxon>
        <taxon>Actinomycetota</taxon>
        <taxon>Actinomycetes</taxon>
        <taxon>Mycobacteriales</taxon>
        <taxon>Nocardiaceae</taxon>
        <taxon>Nocardia</taxon>
    </lineage>
</organism>
<evidence type="ECO:0000313" key="1">
    <source>
        <dbReference type="EMBL" id="NKY29016.1"/>
    </source>
</evidence>
<evidence type="ECO:0000313" key="2">
    <source>
        <dbReference type="Proteomes" id="UP000540698"/>
    </source>
</evidence>